<protein>
    <submittedName>
        <fullName evidence="1">DUF4442 domain-containing protein</fullName>
    </submittedName>
</protein>
<dbReference type="Gene3D" id="3.10.129.10">
    <property type="entry name" value="Hotdog Thioesterase"/>
    <property type="match status" value="1"/>
</dbReference>
<dbReference type="InterPro" id="IPR027961">
    <property type="entry name" value="DUF4442"/>
</dbReference>
<gene>
    <name evidence="1" type="ORF">RM530_12860</name>
</gene>
<dbReference type="EMBL" id="JAVRIC010000019">
    <property type="protein sequence ID" value="MDT0498249.1"/>
    <property type="molecule type" value="Genomic_DNA"/>
</dbReference>
<evidence type="ECO:0000313" key="1">
    <source>
        <dbReference type="EMBL" id="MDT0498249.1"/>
    </source>
</evidence>
<dbReference type="SUPFAM" id="SSF54637">
    <property type="entry name" value="Thioesterase/thiol ester dehydrase-isomerase"/>
    <property type="match status" value="1"/>
</dbReference>
<dbReference type="RefSeq" id="WP_311365626.1">
    <property type="nucleotide sequence ID" value="NZ_JAVRIC010000019.1"/>
</dbReference>
<keyword evidence="2" id="KW-1185">Reference proteome</keyword>
<name>A0ABU2WM09_9GAMM</name>
<accession>A0ABU2WM09</accession>
<dbReference type="Pfam" id="PF14539">
    <property type="entry name" value="DUF4442"/>
    <property type="match status" value="1"/>
</dbReference>
<reference evidence="1 2" key="1">
    <citation type="submission" date="2023-09" db="EMBL/GenBank/DDBJ databases">
        <authorList>
            <person name="Rey-Velasco X."/>
        </authorList>
    </citation>
    <scope>NUCLEOTIDE SEQUENCE [LARGE SCALE GENOMIC DNA]</scope>
    <source>
        <strain evidence="1 2">W345</strain>
    </source>
</reference>
<sequence length="172" mass="19387">MQIGDVILSNPTLFRRVMSLYPPYVGAGIRVTRVSDNFREIDVELRLGKLNRNAMGTHFGGSLYAMTDPFYALMYIANLGPRYNIWDYGAKIEFKRPGTGIVHAQFRLSGEDIDLARQSARDGTKYLPVHHIDICDSHRERVAVVEKQIYIRKKHLKPAPARATASIKAANG</sequence>
<dbReference type="InterPro" id="IPR029069">
    <property type="entry name" value="HotDog_dom_sf"/>
</dbReference>
<comment type="caution">
    <text evidence="1">The sequence shown here is derived from an EMBL/GenBank/DDBJ whole genome shotgun (WGS) entry which is preliminary data.</text>
</comment>
<organism evidence="1 2">
    <name type="scientific">Banduia mediterranea</name>
    <dbReference type="NCBI Taxonomy" id="3075609"/>
    <lineage>
        <taxon>Bacteria</taxon>
        <taxon>Pseudomonadati</taxon>
        <taxon>Pseudomonadota</taxon>
        <taxon>Gammaproteobacteria</taxon>
        <taxon>Nevskiales</taxon>
        <taxon>Algiphilaceae</taxon>
        <taxon>Banduia</taxon>
    </lineage>
</organism>
<dbReference type="Proteomes" id="UP001254608">
    <property type="component" value="Unassembled WGS sequence"/>
</dbReference>
<evidence type="ECO:0000313" key="2">
    <source>
        <dbReference type="Proteomes" id="UP001254608"/>
    </source>
</evidence>
<proteinExistence type="predicted"/>